<feature type="region of interest" description="Disordered" evidence="1">
    <location>
        <begin position="1"/>
        <end position="42"/>
    </location>
</feature>
<dbReference type="EMBL" id="AZIM01000146">
    <property type="protein sequence ID" value="ETE73008.1"/>
    <property type="molecule type" value="Genomic_DNA"/>
</dbReference>
<name>V8PG87_OPHHA</name>
<feature type="region of interest" description="Disordered" evidence="1">
    <location>
        <begin position="170"/>
        <end position="194"/>
    </location>
</feature>
<evidence type="ECO:0000256" key="1">
    <source>
        <dbReference type="SAM" id="MobiDB-lite"/>
    </source>
</evidence>
<dbReference type="AlphaFoldDB" id="V8PG87"/>
<sequence length="194" mass="21561">MREGRKEEGGREEDSGEGRKVGEEGKKEGREGGRKVGEEGGKTLRVRELMLRRQSVAAFPPLSRGRGLRVYTEPTPRPNVCVCTYKRPMEFPRQPRGYPVPKGFQGPQLLGTTFVGSHCESRVSFSLPDCDQSQRPRPLLSFPLRNKQTNKKKGKVRGGVWWEAGEAGQLVRGERGSGRRPKAGPAGPFHQVLP</sequence>
<feature type="non-terminal residue" evidence="2">
    <location>
        <position position="1"/>
    </location>
</feature>
<accession>V8PG87</accession>
<evidence type="ECO:0000313" key="2">
    <source>
        <dbReference type="EMBL" id="ETE73008.1"/>
    </source>
</evidence>
<gene>
    <name evidence="2" type="ORF">L345_01143</name>
</gene>
<comment type="caution">
    <text evidence="2">The sequence shown here is derived from an EMBL/GenBank/DDBJ whole genome shotgun (WGS) entry which is preliminary data.</text>
</comment>
<protein>
    <submittedName>
        <fullName evidence="2">Uncharacterized protein</fullName>
    </submittedName>
</protein>
<organism evidence="2 3">
    <name type="scientific">Ophiophagus hannah</name>
    <name type="common">King cobra</name>
    <name type="synonym">Naja hannah</name>
    <dbReference type="NCBI Taxonomy" id="8665"/>
    <lineage>
        <taxon>Eukaryota</taxon>
        <taxon>Metazoa</taxon>
        <taxon>Chordata</taxon>
        <taxon>Craniata</taxon>
        <taxon>Vertebrata</taxon>
        <taxon>Euteleostomi</taxon>
        <taxon>Lepidosauria</taxon>
        <taxon>Squamata</taxon>
        <taxon>Bifurcata</taxon>
        <taxon>Unidentata</taxon>
        <taxon>Episquamata</taxon>
        <taxon>Toxicofera</taxon>
        <taxon>Serpentes</taxon>
        <taxon>Colubroidea</taxon>
        <taxon>Elapidae</taxon>
        <taxon>Elapinae</taxon>
        <taxon>Ophiophagus</taxon>
    </lineage>
</organism>
<dbReference type="Proteomes" id="UP000018936">
    <property type="component" value="Unassembled WGS sequence"/>
</dbReference>
<reference evidence="2 3" key="1">
    <citation type="journal article" date="2013" name="Proc. Natl. Acad. Sci. U.S.A.">
        <title>The king cobra genome reveals dynamic gene evolution and adaptation in the snake venom system.</title>
        <authorList>
            <person name="Vonk F.J."/>
            <person name="Casewell N.R."/>
            <person name="Henkel C.V."/>
            <person name="Heimberg A.M."/>
            <person name="Jansen H.J."/>
            <person name="McCleary R.J."/>
            <person name="Kerkkamp H.M."/>
            <person name="Vos R.A."/>
            <person name="Guerreiro I."/>
            <person name="Calvete J.J."/>
            <person name="Wuster W."/>
            <person name="Woods A.E."/>
            <person name="Logan J.M."/>
            <person name="Harrison R.A."/>
            <person name="Castoe T.A."/>
            <person name="de Koning A.P."/>
            <person name="Pollock D.D."/>
            <person name="Yandell M."/>
            <person name="Calderon D."/>
            <person name="Renjifo C."/>
            <person name="Currier R.B."/>
            <person name="Salgado D."/>
            <person name="Pla D."/>
            <person name="Sanz L."/>
            <person name="Hyder A.S."/>
            <person name="Ribeiro J.M."/>
            <person name="Arntzen J.W."/>
            <person name="van den Thillart G.E."/>
            <person name="Boetzer M."/>
            <person name="Pirovano W."/>
            <person name="Dirks R.P."/>
            <person name="Spaink H.P."/>
            <person name="Duboule D."/>
            <person name="McGlinn E."/>
            <person name="Kini R.M."/>
            <person name="Richardson M.K."/>
        </authorList>
    </citation>
    <scope>NUCLEOTIDE SEQUENCE</scope>
    <source>
        <tissue evidence="2">Blood</tissue>
    </source>
</reference>
<proteinExistence type="predicted"/>
<evidence type="ECO:0000313" key="3">
    <source>
        <dbReference type="Proteomes" id="UP000018936"/>
    </source>
</evidence>
<keyword evidence="3" id="KW-1185">Reference proteome</keyword>